<reference evidence="1" key="1">
    <citation type="submission" date="2018-06" db="EMBL/GenBank/DDBJ databases">
        <authorList>
            <person name="Zhirakovskaya E."/>
        </authorList>
    </citation>
    <scope>NUCLEOTIDE SEQUENCE</scope>
</reference>
<evidence type="ECO:0000313" key="1">
    <source>
        <dbReference type="EMBL" id="VAX26174.1"/>
    </source>
</evidence>
<proteinExistence type="predicted"/>
<dbReference type="EMBL" id="UOGE01000118">
    <property type="protein sequence ID" value="VAX26174.1"/>
    <property type="molecule type" value="Genomic_DNA"/>
</dbReference>
<organism evidence="1">
    <name type="scientific">hydrothermal vent metagenome</name>
    <dbReference type="NCBI Taxonomy" id="652676"/>
    <lineage>
        <taxon>unclassified sequences</taxon>
        <taxon>metagenomes</taxon>
        <taxon>ecological metagenomes</taxon>
    </lineage>
</organism>
<accession>A0A3B1CQH9</accession>
<gene>
    <name evidence="1" type="ORF">MNBD_NITROSPINAE02-1350</name>
</gene>
<name>A0A3B1CQH9_9ZZZZ</name>
<dbReference type="AlphaFoldDB" id="A0A3B1CQH9"/>
<protein>
    <submittedName>
        <fullName evidence="1">Uncharacterized protein</fullName>
    </submittedName>
</protein>
<feature type="non-terminal residue" evidence="1">
    <location>
        <position position="22"/>
    </location>
</feature>
<sequence length="22" mass="2479">MGYKVKATKKGYYGNAKKNVDD</sequence>